<sequence>WVINDQGEEGWIPVNNVQIIE</sequence>
<evidence type="ECO:0008006" key="2">
    <source>
        <dbReference type="Google" id="ProtNLM"/>
    </source>
</evidence>
<dbReference type="AlphaFoldDB" id="A0A0F9D6E2"/>
<name>A0A0F9D6E2_9ZZZZ</name>
<accession>A0A0F9D6E2</accession>
<feature type="non-terminal residue" evidence="1">
    <location>
        <position position="1"/>
    </location>
</feature>
<protein>
    <recommendedName>
        <fullName evidence="2">SH3 domain-containing protein</fullName>
    </recommendedName>
</protein>
<organism evidence="1">
    <name type="scientific">marine sediment metagenome</name>
    <dbReference type="NCBI Taxonomy" id="412755"/>
    <lineage>
        <taxon>unclassified sequences</taxon>
        <taxon>metagenomes</taxon>
        <taxon>ecological metagenomes</taxon>
    </lineage>
</organism>
<evidence type="ECO:0000313" key="1">
    <source>
        <dbReference type="EMBL" id="KKL13356.1"/>
    </source>
</evidence>
<dbReference type="EMBL" id="LAZR01040889">
    <property type="protein sequence ID" value="KKL13356.1"/>
    <property type="molecule type" value="Genomic_DNA"/>
</dbReference>
<reference evidence="1" key="1">
    <citation type="journal article" date="2015" name="Nature">
        <title>Complex archaea that bridge the gap between prokaryotes and eukaryotes.</title>
        <authorList>
            <person name="Spang A."/>
            <person name="Saw J.H."/>
            <person name="Jorgensen S.L."/>
            <person name="Zaremba-Niedzwiedzka K."/>
            <person name="Martijn J."/>
            <person name="Lind A.E."/>
            <person name="van Eijk R."/>
            <person name="Schleper C."/>
            <person name="Guy L."/>
            <person name="Ettema T.J."/>
        </authorList>
    </citation>
    <scope>NUCLEOTIDE SEQUENCE</scope>
</reference>
<proteinExistence type="predicted"/>
<comment type="caution">
    <text evidence="1">The sequence shown here is derived from an EMBL/GenBank/DDBJ whole genome shotgun (WGS) entry which is preliminary data.</text>
</comment>
<gene>
    <name evidence="1" type="ORF">LCGC14_2526600</name>
</gene>